<dbReference type="Proteomes" id="UP000250235">
    <property type="component" value="Unassembled WGS sequence"/>
</dbReference>
<name>A0A2Z7AMF3_9LAMI</name>
<dbReference type="AlphaFoldDB" id="A0A2Z7AMF3"/>
<gene>
    <name evidence="1" type="ORF">F511_33945</name>
</gene>
<protein>
    <submittedName>
        <fullName evidence="1">Uncharacterized protein</fullName>
    </submittedName>
</protein>
<organism evidence="1 2">
    <name type="scientific">Dorcoceras hygrometricum</name>
    <dbReference type="NCBI Taxonomy" id="472368"/>
    <lineage>
        <taxon>Eukaryota</taxon>
        <taxon>Viridiplantae</taxon>
        <taxon>Streptophyta</taxon>
        <taxon>Embryophyta</taxon>
        <taxon>Tracheophyta</taxon>
        <taxon>Spermatophyta</taxon>
        <taxon>Magnoliopsida</taxon>
        <taxon>eudicotyledons</taxon>
        <taxon>Gunneridae</taxon>
        <taxon>Pentapetalae</taxon>
        <taxon>asterids</taxon>
        <taxon>lamiids</taxon>
        <taxon>Lamiales</taxon>
        <taxon>Gesneriaceae</taxon>
        <taxon>Didymocarpoideae</taxon>
        <taxon>Trichosporeae</taxon>
        <taxon>Loxocarpinae</taxon>
        <taxon>Dorcoceras</taxon>
    </lineage>
</organism>
<accession>A0A2Z7AMF3</accession>
<keyword evidence="2" id="KW-1185">Reference proteome</keyword>
<sequence length="62" mass="6832">MFTPYASEDLNSSLMNSAVVVGDNHFGKWKILKGVIKKAKKHGDFKVSELMKAIVGEIHASK</sequence>
<proteinExistence type="predicted"/>
<evidence type="ECO:0000313" key="1">
    <source>
        <dbReference type="EMBL" id="KZV22965.1"/>
    </source>
</evidence>
<dbReference type="EMBL" id="KV013986">
    <property type="protein sequence ID" value="KZV22965.1"/>
    <property type="molecule type" value="Genomic_DNA"/>
</dbReference>
<evidence type="ECO:0000313" key="2">
    <source>
        <dbReference type="Proteomes" id="UP000250235"/>
    </source>
</evidence>
<reference evidence="1 2" key="1">
    <citation type="journal article" date="2015" name="Proc. Natl. Acad. Sci. U.S.A.">
        <title>The resurrection genome of Boea hygrometrica: A blueprint for survival of dehydration.</title>
        <authorList>
            <person name="Xiao L."/>
            <person name="Yang G."/>
            <person name="Zhang L."/>
            <person name="Yang X."/>
            <person name="Zhao S."/>
            <person name="Ji Z."/>
            <person name="Zhou Q."/>
            <person name="Hu M."/>
            <person name="Wang Y."/>
            <person name="Chen M."/>
            <person name="Xu Y."/>
            <person name="Jin H."/>
            <person name="Xiao X."/>
            <person name="Hu G."/>
            <person name="Bao F."/>
            <person name="Hu Y."/>
            <person name="Wan P."/>
            <person name="Li L."/>
            <person name="Deng X."/>
            <person name="Kuang T."/>
            <person name="Xiang C."/>
            <person name="Zhu J.K."/>
            <person name="Oliver M.J."/>
            <person name="He Y."/>
        </authorList>
    </citation>
    <scope>NUCLEOTIDE SEQUENCE [LARGE SCALE GENOMIC DNA]</scope>
    <source>
        <strain evidence="2">cv. XS01</strain>
    </source>
</reference>